<dbReference type="AlphaFoldDB" id="A0ABD3HQS4"/>
<reference evidence="2 3" key="1">
    <citation type="submission" date="2024-09" db="EMBL/GenBank/DDBJ databases">
        <title>Chromosome-scale assembly of Riccia sorocarpa.</title>
        <authorList>
            <person name="Paukszto L."/>
        </authorList>
    </citation>
    <scope>NUCLEOTIDE SEQUENCE [LARGE SCALE GENOMIC DNA]</scope>
    <source>
        <strain evidence="2">LP-2024</strain>
        <tissue evidence="2">Aerial parts of the thallus</tissue>
    </source>
</reference>
<feature type="compositionally biased region" description="Basic and acidic residues" evidence="1">
    <location>
        <begin position="145"/>
        <end position="157"/>
    </location>
</feature>
<dbReference type="EMBL" id="JBJQOH010000003">
    <property type="protein sequence ID" value="KAL3693888.1"/>
    <property type="molecule type" value="Genomic_DNA"/>
</dbReference>
<gene>
    <name evidence="2" type="ORF">R1sor_007539</name>
</gene>
<comment type="caution">
    <text evidence="2">The sequence shown here is derived from an EMBL/GenBank/DDBJ whole genome shotgun (WGS) entry which is preliminary data.</text>
</comment>
<proteinExistence type="predicted"/>
<name>A0ABD3HQS4_9MARC</name>
<feature type="region of interest" description="Disordered" evidence="1">
    <location>
        <begin position="64"/>
        <end position="188"/>
    </location>
</feature>
<organism evidence="2 3">
    <name type="scientific">Riccia sorocarpa</name>
    <dbReference type="NCBI Taxonomy" id="122646"/>
    <lineage>
        <taxon>Eukaryota</taxon>
        <taxon>Viridiplantae</taxon>
        <taxon>Streptophyta</taxon>
        <taxon>Embryophyta</taxon>
        <taxon>Marchantiophyta</taxon>
        <taxon>Marchantiopsida</taxon>
        <taxon>Marchantiidae</taxon>
        <taxon>Marchantiales</taxon>
        <taxon>Ricciaceae</taxon>
        <taxon>Riccia</taxon>
    </lineage>
</organism>
<feature type="compositionally biased region" description="Basic and acidic residues" evidence="1">
    <location>
        <begin position="247"/>
        <end position="261"/>
    </location>
</feature>
<protein>
    <submittedName>
        <fullName evidence="2">Uncharacterized protein</fullName>
    </submittedName>
</protein>
<accession>A0ABD3HQS4</accession>
<sequence length="544" mass="59811">MPRIPNYVRLRESESQDLDMLGGFFKDAGVLPQEQHELEGANSDCHDGFEAAQKYQNPLFEQQLKQEDDVNDSKTSSFQRSLSHRSLSSMEGSKDVKEAPRMAKSGELKRLASSWDSGESPELAMSPSGRWQVQAAAGGRGTAQLERKMSGKWKASDNDQLVRGSSPLRELFQSPSRQTAAGGKRAASSIQRIVSIHKNREITVQPSKVFANERDNFSPARRAWFAEDVGKSSPARRLQRQQTARFTELEKNLIASENREGEGEDEDEEDKPSPPRKLQRQQTGRFTDRGEKGGDQNEDQLQNTESTVPKSISPSKKIVDSQRSFSMRETLSCGMDIDGLLEDPSRRKSSAGAAGVKARVSFSHVVSSTIPDRENAGEAQRVDSPSSTAIRFQARLLSAATRSQPLRYNYEQPGFVERKSTDGAYSKGGGGKFSRRKEEKENLQQPPLSRTFSTFSATDKATYRRVASALPLSTPKNMQPTVVECVSCGKGLGIVVQGFSAGEASSFCKGCKPAGGAGGNLRIPALPYFCCNIPDFITNHRILS</sequence>
<feature type="compositionally biased region" description="Basic and acidic residues" evidence="1">
    <location>
        <begin position="92"/>
        <end position="110"/>
    </location>
</feature>
<feature type="region of interest" description="Disordered" evidence="1">
    <location>
        <begin position="226"/>
        <end position="325"/>
    </location>
</feature>
<feature type="compositionally biased region" description="Basic and acidic residues" evidence="1">
    <location>
        <begin position="286"/>
        <end position="295"/>
    </location>
</feature>
<feature type="region of interest" description="Disordered" evidence="1">
    <location>
        <begin position="337"/>
        <end position="358"/>
    </location>
</feature>
<feature type="compositionally biased region" description="Polar residues" evidence="1">
    <location>
        <begin position="73"/>
        <end position="91"/>
    </location>
</feature>
<feature type="compositionally biased region" description="Polar residues" evidence="1">
    <location>
        <begin position="299"/>
        <end position="314"/>
    </location>
</feature>
<keyword evidence="3" id="KW-1185">Reference proteome</keyword>
<evidence type="ECO:0000313" key="2">
    <source>
        <dbReference type="EMBL" id="KAL3693888.1"/>
    </source>
</evidence>
<feature type="region of interest" description="Disordered" evidence="1">
    <location>
        <begin position="419"/>
        <end position="446"/>
    </location>
</feature>
<evidence type="ECO:0000313" key="3">
    <source>
        <dbReference type="Proteomes" id="UP001633002"/>
    </source>
</evidence>
<evidence type="ECO:0000256" key="1">
    <source>
        <dbReference type="SAM" id="MobiDB-lite"/>
    </source>
</evidence>
<dbReference type="Proteomes" id="UP001633002">
    <property type="component" value="Unassembled WGS sequence"/>
</dbReference>